<protein>
    <submittedName>
        <fullName evidence="10">Tetraspanin-1 isoform X2</fullName>
    </submittedName>
</protein>
<keyword evidence="6" id="KW-0325">Glycoprotein</keyword>
<evidence type="ECO:0000256" key="3">
    <source>
        <dbReference type="ARBA" id="ARBA00022692"/>
    </source>
</evidence>
<dbReference type="EMBL" id="JAGKHQ010000006">
    <property type="protein sequence ID" value="KAG7513273.1"/>
    <property type="molecule type" value="Genomic_DNA"/>
</dbReference>
<dbReference type="Pfam" id="PF00335">
    <property type="entry name" value="Tetraspanin"/>
    <property type="match status" value="1"/>
</dbReference>
<dbReference type="GO" id="GO:0005886">
    <property type="term" value="C:plasma membrane"/>
    <property type="evidence" value="ECO:0007669"/>
    <property type="project" value="TreeGrafter"/>
</dbReference>
<comment type="subcellular location">
    <subcellularLocation>
        <location evidence="1">Lysosome membrane</location>
        <topology evidence="1">Multi-pass membrane protein</topology>
    </subcellularLocation>
</comment>
<evidence type="ECO:0000256" key="5">
    <source>
        <dbReference type="ARBA" id="ARBA00023136"/>
    </source>
</evidence>
<dbReference type="CDD" id="cd03156">
    <property type="entry name" value="uroplakin_I_like_LEL"/>
    <property type="match status" value="1"/>
</dbReference>
<evidence type="ECO:0000256" key="2">
    <source>
        <dbReference type="ARBA" id="ARBA00006840"/>
    </source>
</evidence>
<dbReference type="InterPro" id="IPR018499">
    <property type="entry name" value="Tetraspanin/Peripherin"/>
</dbReference>
<reference evidence="10 11" key="1">
    <citation type="journal article" date="2021" name="Sci. Rep.">
        <title>Chromosome anchoring in Senegalese sole (Solea senegalensis) reveals sex-associated markers and genome rearrangements in flatfish.</title>
        <authorList>
            <person name="Guerrero-Cozar I."/>
            <person name="Gomez-Garrido J."/>
            <person name="Berbel C."/>
            <person name="Martinez-Blanch J.F."/>
            <person name="Alioto T."/>
            <person name="Claros M.G."/>
            <person name="Gagnaire P.A."/>
            <person name="Manchado M."/>
        </authorList>
    </citation>
    <scope>NUCLEOTIDE SEQUENCE [LARGE SCALE GENOMIC DNA]</scope>
    <source>
        <strain evidence="10">Sse05_10M</strain>
    </source>
</reference>
<keyword evidence="4 9" id="KW-1133">Transmembrane helix</keyword>
<keyword evidence="7" id="KW-0458">Lysosome</keyword>
<feature type="transmembrane region" description="Helical" evidence="9">
    <location>
        <begin position="152"/>
        <end position="178"/>
    </location>
</feature>
<gene>
    <name evidence="10" type="ORF">JOB18_003429</name>
</gene>
<evidence type="ECO:0000256" key="9">
    <source>
        <dbReference type="SAM" id="Phobius"/>
    </source>
</evidence>
<feature type="transmembrane region" description="Helical" evidence="9">
    <location>
        <begin position="198"/>
        <end position="219"/>
    </location>
</feature>
<dbReference type="GO" id="GO:0005765">
    <property type="term" value="C:lysosomal membrane"/>
    <property type="evidence" value="ECO:0007669"/>
    <property type="project" value="UniProtKB-SubCell"/>
</dbReference>
<organism evidence="10 11">
    <name type="scientific">Solea senegalensis</name>
    <name type="common">Senegalese sole</name>
    <dbReference type="NCBI Taxonomy" id="28829"/>
    <lineage>
        <taxon>Eukaryota</taxon>
        <taxon>Metazoa</taxon>
        <taxon>Chordata</taxon>
        <taxon>Craniata</taxon>
        <taxon>Vertebrata</taxon>
        <taxon>Euteleostomi</taxon>
        <taxon>Actinopterygii</taxon>
        <taxon>Neopterygii</taxon>
        <taxon>Teleostei</taxon>
        <taxon>Neoteleostei</taxon>
        <taxon>Acanthomorphata</taxon>
        <taxon>Carangaria</taxon>
        <taxon>Pleuronectiformes</taxon>
        <taxon>Pleuronectoidei</taxon>
        <taxon>Soleidae</taxon>
        <taxon>Solea</taxon>
    </lineage>
</organism>
<evidence type="ECO:0000256" key="1">
    <source>
        <dbReference type="ARBA" id="ARBA00004155"/>
    </source>
</evidence>
<evidence type="ECO:0000256" key="4">
    <source>
        <dbReference type="ARBA" id="ARBA00022989"/>
    </source>
</evidence>
<evidence type="ECO:0000256" key="7">
    <source>
        <dbReference type="ARBA" id="ARBA00023228"/>
    </source>
</evidence>
<evidence type="ECO:0000313" key="11">
    <source>
        <dbReference type="Proteomes" id="UP000693946"/>
    </source>
</evidence>
<dbReference type="AlphaFoldDB" id="A0AAV6S5G4"/>
<keyword evidence="5 9" id="KW-0472">Membrane</keyword>
<accession>A0AAV6S5G4</accession>
<proteinExistence type="inferred from homology"/>
<feature type="transmembrane region" description="Helical" evidence="9">
    <location>
        <begin position="231"/>
        <end position="256"/>
    </location>
</feature>
<dbReference type="PROSITE" id="PS00421">
    <property type="entry name" value="TM4_1"/>
    <property type="match status" value="1"/>
</dbReference>
<dbReference type="InterPro" id="IPR018503">
    <property type="entry name" value="Tetraspanin_CS"/>
</dbReference>
<sequence>MGQPRTKNEAFLHSQKHEAPFEVAGQQRREESMTASSEVHYSPLVVVLCHCRGSGATRTKDGEMNNGELMQTRQLHCGATVHRQILCCESVSLCTCRGLYLRGQHPPPPPPPHHTTDIFRQSYLLLQHPGKLLCIRLNKNKQLKIKMGCFTFVKLMMVLFNLLISLGGLTLLAMGIWVTVDGSSFLKLLGPFSSQNMQFVNVGFFCIAIGILLVLLGLLGCCGAHKESKCLLLTFFSIILIIFIAEVAAGVVALAYSSFAEGILKAWATPTLQNDYGQEPVVTKIWNTTMTELRCCGFTNYTDFLGSNFEKENGGSLPPSCCWTNNAPCSPGEAERSAVQGCFEHILEVFQEHANIVGGIAAGIGVLEIAAMIVSMYLYCRLDKRVS</sequence>
<comment type="caution">
    <text evidence="10">The sequence shown here is derived from an EMBL/GenBank/DDBJ whole genome shotgun (WGS) entry which is preliminary data.</text>
</comment>
<evidence type="ECO:0000256" key="6">
    <source>
        <dbReference type="ARBA" id="ARBA00023180"/>
    </source>
</evidence>
<dbReference type="PANTHER" id="PTHR19282:SF216">
    <property type="entry name" value="TETRASPANIN-1"/>
    <property type="match status" value="1"/>
</dbReference>
<dbReference type="PANTHER" id="PTHR19282">
    <property type="entry name" value="TETRASPANIN"/>
    <property type="match status" value="1"/>
</dbReference>
<evidence type="ECO:0000256" key="8">
    <source>
        <dbReference type="SAM" id="MobiDB-lite"/>
    </source>
</evidence>
<keyword evidence="11" id="KW-1185">Reference proteome</keyword>
<name>A0AAV6S5G4_SOLSE</name>
<feature type="compositionally biased region" description="Basic and acidic residues" evidence="8">
    <location>
        <begin position="1"/>
        <end position="20"/>
    </location>
</feature>
<keyword evidence="3 9" id="KW-0812">Transmembrane</keyword>
<evidence type="ECO:0000313" key="10">
    <source>
        <dbReference type="EMBL" id="KAG7513273.1"/>
    </source>
</evidence>
<comment type="similarity">
    <text evidence="2">Belongs to the tetraspanin (TM4SF) family.</text>
</comment>
<dbReference type="Proteomes" id="UP000693946">
    <property type="component" value="Linkage Group LG14"/>
</dbReference>
<feature type="transmembrane region" description="Helical" evidence="9">
    <location>
        <begin position="356"/>
        <end position="380"/>
    </location>
</feature>
<feature type="region of interest" description="Disordered" evidence="8">
    <location>
        <begin position="1"/>
        <end position="27"/>
    </location>
</feature>